<keyword evidence="4" id="KW-1185">Reference proteome</keyword>
<dbReference type="Pfam" id="PF12854">
    <property type="entry name" value="PPR_1"/>
    <property type="match status" value="1"/>
</dbReference>
<dbReference type="PROSITE" id="PS51375">
    <property type="entry name" value="PPR"/>
    <property type="match status" value="6"/>
</dbReference>
<dbReference type="SUPFAM" id="SSF48452">
    <property type="entry name" value="TPR-like"/>
    <property type="match status" value="1"/>
</dbReference>
<feature type="repeat" description="PPR" evidence="2">
    <location>
        <begin position="119"/>
        <end position="153"/>
    </location>
</feature>
<dbReference type="Proteomes" id="UP000886520">
    <property type="component" value="Chromosome 19"/>
</dbReference>
<dbReference type="AlphaFoldDB" id="A0A9D4UD57"/>
<evidence type="ECO:0000256" key="2">
    <source>
        <dbReference type="PROSITE-ProRule" id="PRU00708"/>
    </source>
</evidence>
<evidence type="ECO:0008006" key="5">
    <source>
        <dbReference type="Google" id="ProtNLM"/>
    </source>
</evidence>
<dbReference type="InterPro" id="IPR002885">
    <property type="entry name" value="PPR_rpt"/>
</dbReference>
<organism evidence="3 4">
    <name type="scientific">Adiantum capillus-veneris</name>
    <name type="common">Maidenhair fern</name>
    <dbReference type="NCBI Taxonomy" id="13818"/>
    <lineage>
        <taxon>Eukaryota</taxon>
        <taxon>Viridiplantae</taxon>
        <taxon>Streptophyta</taxon>
        <taxon>Embryophyta</taxon>
        <taxon>Tracheophyta</taxon>
        <taxon>Polypodiopsida</taxon>
        <taxon>Polypodiidae</taxon>
        <taxon>Polypodiales</taxon>
        <taxon>Pteridineae</taxon>
        <taxon>Pteridaceae</taxon>
        <taxon>Vittarioideae</taxon>
        <taxon>Adiantum</taxon>
    </lineage>
</organism>
<name>A0A9D4UD57_ADICA</name>
<dbReference type="FunFam" id="1.25.40.10:FF:000031">
    <property type="entry name" value="Pentatricopeptide repeat-containing protein mitochondrial"/>
    <property type="match status" value="1"/>
</dbReference>
<dbReference type="Pfam" id="PF13041">
    <property type="entry name" value="PPR_2"/>
    <property type="match status" value="3"/>
</dbReference>
<gene>
    <name evidence="3" type="ORF">GOP47_0020262</name>
</gene>
<dbReference type="GO" id="GO:0003723">
    <property type="term" value="F:RNA binding"/>
    <property type="evidence" value="ECO:0007669"/>
    <property type="project" value="InterPro"/>
</dbReference>
<feature type="repeat" description="PPR" evidence="2">
    <location>
        <begin position="256"/>
        <end position="290"/>
    </location>
</feature>
<protein>
    <recommendedName>
        <fullName evidence="5">Pentatricopeptide repeat-containing protein</fullName>
    </recommendedName>
</protein>
<keyword evidence="1" id="KW-0677">Repeat</keyword>
<evidence type="ECO:0000313" key="4">
    <source>
        <dbReference type="Proteomes" id="UP000886520"/>
    </source>
</evidence>
<dbReference type="OrthoDB" id="1859199at2759"/>
<feature type="repeat" description="PPR" evidence="2">
    <location>
        <begin position="221"/>
        <end position="255"/>
    </location>
</feature>
<dbReference type="Gene3D" id="1.25.40.10">
    <property type="entry name" value="Tetratricopeptide repeat domain"/>
    <property type="match status" value="4"/>
</dbReference>
<dbReference type="InterPro" id="IPR011990">
    <property type="entry name" value="TPR-like_helical_dom_sf"/>
</dbReference>
<dbReference type="FunFam" id="1.25.40.10:FF:000144">
    <property type="entry name" value="Pentatricopeptide repeat-containing protein, mitochondrial"/>
    <property type="match status" value="1"/>
</dbReference>
<evidence type="ECO:0000313" key="3">
    <source>
        <dbReference type="EMBL" id="KAI5065567.1"/>
    </source>
</evidence>
<proteinExistence type="predicted"/>
<feature type="repeat" description="PPR" evidence="2">
    <location>
        <begin position="358"/>
        <end position="393"/>
    </location>
</feature>
<accession>A0A9D4UD57</accession>
<dbReference type="NCBIfam" id="TIGR00756">
    <property type="entry name" value="PPR"/>
    <property type="match status" value="5"/>
</dbReference>
<dbReference type="FunFam" id="1.25.40.10:FF:000090">
    <property type="entry name" value="Pentatricopeptide repeat-containing protein, chloroplastic"/>
    <property type="match status" value="1"/>
</dbReference>
<evidence type="ECO:0000256" key="1">
    <source>
        <dbReference type="ARBA" id="ARBA00022737"/>
    </source>
</evidence>
<dbReference type="EMBL" id="JABFUD020000019">
    <property type="protein sequence ID" value="KAI5065567.1"/>
    <property type="molecule type" value="Genomic_DNA"/>
</dbReference>
<feature type="repeat" description="PPR" evidence="2">
    <location>
        <begin position="394"/>
        <end position="428"/>
    </location>
</feature>
<dbReference type="PANTHER" id="PTHR47926">
    <property type="entry name" value="PENTATRICOPEPTIDE REPEAT-CONTAINING PROTEIN"/>
    <property type="match status" value="1"/>
</dbReference>
<comment type="caution">
    <text evidence="3">The sequence shown here is derived from an EMBL/GenBank/DDBJ whole genome shotgun (WGS) entry which is preliminary data.</text>
</comment>
<reference evidence="3" key="1">
    <citation type="submission" date="2021-01" db="EMBL/GenBank/DDBJ databases">
        <title>Adiantum capillus-veneris genome.</title>
        <authorList>
            <person name="Fang Y."/>
            <person name="Liao Q."/>
        </authorList>
    </citation>
    <scope>NUCLEOTIDE SEQUENCE</scope>
    <source>
        <strain evidence="3">H3</strain>
        <tissue evidence="3">Leaf</tissue>
    </source>
</reference>
<feature type="repeat" description="PPR" evidence="2">
    <location>
        <begin position="323"/>
        <end position="357"/>
    </location>
</feature>
<sequence length="499" mass="54844">MYPSLNRSVTTDQSLWRDSFHDASQSRKRESEALIAEPCHRNDGALAHVVAIQDDGSAFVSSLRACTKHKNLHRGTQIHDEILKRGLLEKCSDALVTMYAKCGEIGKAKALLDMYNTRDVITWTSIIAGYARDGHGQSALDCYERMQHEGVPANAVTYVFVLKACSAIGAIDKGKDIHKAAKEKGLLHDNILLGTALVDMYAKCGALSKAQGVLERLPYRDVVSWNALITGYAQKGLGDQALKCFKLMKQEDIPPDSVTYLSLLKACASIGAADRGEQIHDEIVRQGLLKNDLSLGNALVDMYAKCGALSKAQDVLEKLPTRDVVSWSSLICGYAQKRQAKQALECFRRMQHEGIPPDAIAFVCVLNACSHLGLLDEADSLFTDMITRFGVAPNLECYTCMVDLYGRAGHLEKAVQLIQEMPSSDHSALWLALLGACRQWGDVNVGRWAFEQIIAKNKNNVSAYVLMADIYAAAGMLENARYIEAMRITQQQSIGEALV</sequence>
<dbReference type="InterPro" id="IPR046960">
    <property type="entry name" value="PPR_At4g14850-like_plant"/>
</dbReference>
<dbReference type="GO" id="GO:0009451">
    <property type="term" value="P:RNA modification"/>
    <property type="evidence" value="ECO:0007669"/>
    <property type="project" value="InterPro"/>
</dbReference>